<keyword evidence="7" id="KW-0436">Ligase</keyword>
<dbReference type="InterPro" id="IPR051533">
    <property type="entry name" value="WaaL-like"/>
</dbReference>
<organism evidence="7 8">
    <name type="scientific">Geothermobacter ehrlichii</name>
    <dbReference type="NCBI Taxonomy" id="213224"/>
    <lineage>
        <taxon>Bacteria</taxon>
        <taxon>Pseudomonadati</taxon>
        <taxon>Thermodesulfobacteriota</taxon>
        <taxon>Desulfuromonadia</taxon>
        <taxon>Desulfuromonadales</taxon>
        <taxon>Geothermobacteraceae</taxon>
        <taxon>Geothermobacter</taxon>
    </lineage>
</organism>
<evidence type="ECO:0000313" key="7">
    <source>
        <dbReference type="EMBL" id="TYO98356.1"/>
    </source>
</evidence>
<dbReference type="Proteomes" id="UP000324159">
    <property type="component" value="Unassembled WGS sequence"/>
</dbReference>
<dbReference type="GO" id="GO:0016020">
    <property type="term" value="C:membrane"/>
    <property type="evidence" value="ECO:0007669"/>
    <property type="project" value="UniProtKB-SubCell"/>
</dbReference>
<dbReference type="EMBL" id="VNIB01000007">
    <property type="protein sequence ID" value="TYO98356.1"/>
    <property type="molecule type" value="Genomic_DNA"/>
</dbReference>
<dbReference type="PANTHER" id="PTHR37422:SF13">
    <property type="entry name" value="LIPOPOLYSACCHARIDE BIOSYNTHESIS PROTEIN PA4999-RELATED"/>
    <property type="match status" value="1"/>
</dbReference>
<protein>
    <submittedName>
        <fullName evidence="7">O-antigen ligase</fullName>
    </submittedName>
</protein>
<keyword evidence="3 5" id="KW-1133">Transmembrane helix</keyword>
<name>A0A5D3WHT9_9BACT</name>
<feature type="transmembrane region" description="Helical" evidence="5">
    <location>
        <begin position="226"/>
        <end position="243"/>
    </location>
</feature>
<reference evidence="7 8" key="1">
    <citation type="submission" date="2019-07" db="EMBL/GenBank/DDBJ databases">
        <title>Genomic Encyclopedia of Type Strains, Phase IV (KMG-IV): sequencing the most valuable type-strain genomes for metagenomic binning, comparative biology and taxonomic classification.</title>
        <authorList>
            <person name="Goeker M."/>
        </authorList>
    </citation>
    <scope>NUCLEOTIDE SEQUENCE [LARGE SCALE GENOMIC DNA]</scope>
    <source>
        <strain evidence="7 8">SS015</strain>
    </source>
</reference>
<dbReference type="PANTHER" id="PTHR37422">
    <property type="entry name" value="TEICHURONIC ACID BIOSYNTHESIS PROTEIN TUAE"/>
    <property type="match status" value="1"/>
</dbReference>
<dbReference type="Pfam" id="PF04932">
    <property type="entry name" value="Wzy_C"/>
    <property type="match status" value="1"/>
</dbReference>
<feature type="domain" description="O-antigen ligase-related" evidence="6">
    <location>
        <begin position="189"/>
        <end position="339"/>
    </location>
</feature>
<accession>A0A5D3WHT9</accession>
<dbReference type="AlphaFoldDB" id="A0A5D3WHT9"/>
<proteinExistence type="predicted"/>
<evidence type="ECO:0000256" key="4">
    <source>
        <dbReference type="ARBA" id="ARBA00023136"/>
    </source>
</evidence>
<feature type="transmembrane region" description="Helical" evidence="5">
    <location>
        <begin position="7"/>
        <end position="29"/>
    </location>
</feature>
<evidence type="ECO:0000256" key="1">
    <source>
        <dbReference type="ARBA" id="ARBA00004141"/>
    </source>
</evidence>
<feature type="transmembrane region" description="Helical" evidence="5">
    <location>
        <begin position="120"/>
        <end position="138"/>
    </location>
</feature>
<evidence type="ECO:0000313" key="8">
    <source>
        <dbReference type="Proteomes" id="UP000324159"/>
    </source>
</evidence>
<keyword evidence="2 5" id="KW-0812">Transmembrane</keyword>
<evidence type="ECO:0000256" key="3">
    <source>
        <dbReference type="ARBA" id="ARBA00022989"/>
    </source>
</evidence>
<feature type="transmembrane region" description="Helical" evidence="5">
    <location>
        <begin position="158"/>
        <end position="174"/>
    </location>
</feature>
<feature type="transmembrane region" description="Helical" evidence="5">
    <location>
        <begin position="65"/>
        <end position="84"/>
    </location>
</feature>
<evidence type="ECO:0000256" key="5">
    <source>
        <dbReference type="SAM" id="Phobius"/>
    </source>
</evidence>
<keyword evidence="8" id="KW-1185">Reference proteome</keyword>
<feature type="transmembrane region" description="Helical" evidence="5">
    <location>
        <begin position="358"/>
        <end position="378"/>
    </location>
</feature>
<dbReference type="InterPro" id="IPR007016">
    <property type="entry name" value="O-antigen_ligase-rel_domated"/>
</dbReference>
<feature type="transmembrane region" description="Helical" evidence="5">
    <location>
        <begin position="327"/>
        <end position="346"/>
    </location>
</feature>
<feature type="transmembrane region" description="Helical" evidence="5">
    <location>
        <begin position="90"/>
        <end position="108"/>
    </location>
</feature>
<dbReference type="GO" id="GO:0016874">
    <property type="term" value="F:ligase activity"/>
    <property type="evidence" value="ECO:0007669"/>
    <property type="project" value="UniProtKB-KW"/>
</dbReference>
<dbReference type="OrthoDB" id="5484716at2"/>
<keyword evidence="4 5" id="KW-0472">Membrane</keyword>
<comment type="caution">
    <text evidence="7">The sequence shown here is derived from an EMBL/GenBank/DDBJ whole genome shotgun (WGS) entry which is preliminary data.</text>
</comment>
<sequence>MKKPLEYLLVIYASLLPFEYLYEVVFGFSSVFKPYRVAGIIILVVFLKALLFNGNKVFISNNVKIFCIVFMYGTLASFVFIIFGKGRLDYALNSIVLIVFGFFIYIVMDNLRVTPELIKKLLLAYSVGTISSIIIFLLFDSKIYIPRFSGLYRNPNNLGLACAISIITIFHYLVRGGSRLLIKILLMPSVVLLFYALFASGSRSAMLALLIAFLCILRKHINCKKIILLATLVLLTIWSMPYLDTIIATDFDYIIGRYSQEALNSGSGRTDIWKNAVEVTLDHYFLGIGVGQYRAIHSLYIHKSKSEVYETILNHDLGTHSDFLDLLANYGVICLILYILFLGNNYKRLVDIVNNNKDGVLLLSIFVCIVFFGCFRESFSSPDYWFLLALTTCVSTYGFSSSSTPDFSL</sequence>
<evidence type="ECO:0000259" key="6">
    <source>
        <dbReference type="Pfam" id="PF04932"/>
    </source>
</evidence>
<gene>
    <name evidence="7" type="ORF">EDC39_107157</name>
</gene>
<evidence type="ECO:0000256" key="2">
    <source>
        <dbReference type="ARBA" id="ARBA00022692"/>
    </source>
</evidence>
<feature type="transmembrane region" description="Helical" evidence="5">
    <location>
        <begin position="35"/>
        <end position="53"/>
    </location>
</feature>
<comment type="subcellular location">
    <subcellularLocation>
        <location evidence="1">Membrane</location>
        <topology evidence="1">Multi-pass membrane protein</topology>
    </subcellularLocation>
</comment>